<organism evidence="7 8">
    <name type="scientific">Marinobacter salexigens</name>
    <dbReference type="NCBI Taxonomy" id="1925763"/>
    <lineage>
        <taxon>Bacteria</taxon>
        <taxon>Pseudomonadati</taxon>
        <taxon>Pseudomonadota</taxon>
        <taxon>Gammaproteobacteria</taxon>
        <taxon>Pseudomonadales</taxon>
        <taxon>Marinobacteraceae</taxon>
        <taxon>Marinobacter</taxon>
    </lineage>
</organism>
<dbReference type="InterPro" id="IPR024463">
    <property type="entry name" value="Transposase_TnpC_homeodom"/>
</dbReference>
<dbReference type="Proteomes" id="UP000753376">
    <property type="component" value="Unassembled WGS sequence"/>
</dbReference>
<keyword evidence="1" id="KW-0175">Coiled coil</keyword>
<dbReference type="InterPro" id="IPR004291">
    <property type="entry name" value="Transposase_IS66_central"/>
</dbReference>
<dbReference type="Pfam" id="PF13005">
    <property type="entry name" value="zf-IS66"/>
    <property type="match status" value="1"/>
</dbReference>
<evidence type="ECO:0000256" key="1">
    <source>
        <dbReference type="SAM" id="Coils"/>
    </source>
</evidence>
<dbReference type="Pfam" id="PF13817">
    <property type="entry name" value="DDE_Tnp_IS66_C"/>
    <property type="match status" value="1"/>
</dbReference>
<name>A0ABS6A7H5_9GAMM</name>
<feature type="region of interest" description="Disordered" evidence="2">
    <location>
        <begin position="80"/>
        <end position="111"/>
    </location>
</feature>
<gene>
    <name evidence="7" type="ORF">KO508_08310</name>
</gene>
<dbReference type="EMBL" id="JAHKPV010000013">
    <property type="protein sequence ID" value="MBU2874004.1"/>
    <property type="molecule type" value="Genomic_DNA"/>
</dbReference>
<proteinExistence type="predicted"/>
<reference evidence="7 8" key="1">
    <citation type="submission" date="2021-05" db="EMBL/GenBank/DDBJ databases">
        <title>Draft genomes of bacteria isolated from model marine particles.</title>
        <authorList>
            <person name="Datta M.S."/>
            <person name="Schwartzman J.A."/>
            <person name="Enke T.N."/>
            <person name="Saavedra J."/>
            <person name="Cermak N."/>
            <person name="Cordero O.X."/>
        </authorList>
    </citation>
    <scope>NUCLEOTIDE SEQUENCE [LARGE SCALE GENOMIC DNA]</scope>
    <source>
        <strain evidence="7 8">D2M19</strain>
    </source>
</reference>
<evidence type="ECO:0000259" key="6">
    <source>
        <dbReference type="Pfam" id="PF13817"/>
    </source>
</evidence>
<feature type="compositionally biased region" description="Acidic residues" evidence="2">
    <location>
        <begin position="80"/>
        <end position="94"/>
    </location>
</feature>
<evidence type="ECO:0000256" key="2">
    <source>
        <dbReference type="SAM" id="MobiDB-lite"/>
    </source>
</evidence>
<feature type="coiled-coil region" evidence="1">
    <location>
        <begin position="5"/>
        <end position="53"/>
    </location>
</feature>
<dbReference type="Pfam" id="PF13007">
    <property type="entry name" value="LZ_Tnp_IS66"/>
    <property type="match status" value="1"/>
</dbReference>
<dbReference type="Pfam" id="PF03050">
    <property type="entry name" value="DDE_Tnp_IS66"/>
    <property type="match status" value="1"/>
</dbReference>
<evidence type="ECO:0000259" key="5">
    <source>
        <dbReference type="Pfam" id="PF13007"/>
    </source>
</evidence>
<protein>
    <submittedName>
        <fullName evidence="7">IS66 family transposase</fullName>
    </submittedName>
</protein>
<dbReference type="PANTHER" id="PTHR33678">
    <property type="entry name" value="BLL1576 PROTEIN"/>
    <property type="match status" value="1"/>
</dbReference>
<evidence type="ECO:0000259" key="3">
    <source>
        <dbReference type="Pfam" id="PF03050"/>
    </source>
</evidence>
<evidence type="ECO:0000259" key="4">
    <source>
        <dbReference type="Pfam" id="PF13005"/>
    </source>
</evidence>
<accession>A0ABS6A7H5</accession>
<dbReference type="InterPro" id="IPR052344">
    <property type="entry name" value="Transposase-related"/>
</dbReference>
<dbReference type="InterPro" id="IPR024474">
    <property type="entry name" value="Znf_dom_IS66"/>
</dbReference>
<evidence type="ECO:0000313" key="8">
    <source>
        <dbReference type="Proteomes" id="UP000753376"/>
    </source>
</evidence>
<feature type="domain" description="Transposase IS66 central" evidence="3">
    <location>
        <begin position="190"/>
        <end position="475"/>
    </location>
</feature>
<sequence>MEQKLRVQAADITRLKKQSRSLERENESLERKAQSLEAAKRELFEQLRLLIENRFGPSTEKYNIPQEDLFFNEAEALVESEPASDSDDVPEDVADTPTKPDSAKSRTRGGRLALPVELPRVEIVHDVTDGQKHCHNDGTELVCIGEEISEQLDIIPAKIQVIRHIRRKYACKTCEDGVVTAPMPPQPLPKSNASPNLLAYSVIAKYVDALPLYRQERAFKRLGIDLPRNTLARWMIQTSELIEPLIERSRQHLHASAVIHMDETTLQVNTEPDRKASSPSYMWVQRGGPPGQQVVLYDYDASRSGQVPTRLLENYQGILVTDGYEGYAQVVRINQLTHVGCWAHARRKFVEAQKVQPKGKVGRADQALSLIRSLYAVEQRAKTMSAEERLSLRDTQSRALIEKLEAWLTKSLNQVPPKTAIGKALIYLNRQWPKLTVFLTDGRIPLDNNPAENAIRPFVIGRKNWLFSQTPKGAHASARLYSLIETARVNGIEPYPYIVEVLTKLPSLTTDDELDRLLPWNQGETIPV</sequence>
<feature type="domain" description="Transposase IS66 C-terminal" evidence="6">
    <location>
        <begin position="482"/>
        <end position="520"/>
    </location>
</feature>
<dbReference type="InterPro" id="IPR039552">
    <property type="entry name" value="IS66_C"/>
</dbReference>
<comment type="caution">
    <text evidence="7">The sequence shown here is derived from an EMBL/GenBank/DDBJ whole genome shotgun (WGS) entry which is preliminary data.</text>
</comment>
<feature type="domain" description="Transposase TnpC homeodomain" evidence="5">
    <location>
        <begin position="43"/>
        <end position="123"/>
    </location>
</feature>
<dbReference type="NCBIfam" id="NF033517">
    <property type="entry name" value="transpos_IS66"/>
    <property type="match status" value="1"/>
</dbReference>
<evidence type="ECO:0000313" key="7">
    <source>
        <dbReference type="EMBL" id="MBU2874004.1"/>
    </source>
</evidence>
<feature type="domain" description="Transposase IS66 zinc-finger binding" evidence="4">
    <location>
        <begin position="132"/>
        <end position="175"/>
    </location>
</feature>
<dbReference type="PANTHER" id="PTHR33678:SF1">
    <property type="entry name" value="BLL1576 PROTEIN"/>
    <property type="match status" value="1"/>
</dbReference>
<keyword evidence="8" id="KW-1185">Reference proteome</keyword>